<feature type="transmembrane region" description="Helical" evidence="1">
    <location>
        <begin position="12"/>
        <end position="33"/>
    </location>
</feature>
<evidence type="ECO:0000259" key="2">
    <source>
        <dbReference type="Pfam" id="PF07811"/>
    </source>
</evidence>
<accession>A0ABT2VNJ1</accession>
<name>A0ABT2VNJ1_9ALTE</name>
<evidence type="ECO:0000256" key="1">
    <source>
        <dbReference type="SAM" id="Phobius"/>
    </source>
</evidence>
<proteinExistence type="predicted"/>
<gene>
    <name evidence="3" type="ORF">OCL06_09700</name>
</gene>
<organism evidence="3 4">
    <name type="scientific">Alteromonas salexigens</name>
    <dbReference type="NCBI Taxonomy" id="2982530"/>
    <lineage>
        <taxon>Bacteria</taxon>
        <taxon>Pseudomonadati</taxon>
        <taxon>Pseudomonadota</taxon>
        <taxon>Gammaproteobacteria</taxon>
        <taxon>Alteromonadales</taxon>
        <taxon>Alteromonadaceae</taxon>
        <taxon>Alteromonas/Salinimonas group</taxon>
        <taxon>Alteromonas</taxon>
    </lineage>
</organism>
<comment type="caution">
    <text evidence="3">The sequence shown here is derived from an EMBL/GenBank/DDBJ whole genome shotgun (WGS) entry which is preliminary data.</text>
</comment>
<evidence type="ECO:0000313" key="4">
    <source>
        <dbReference type="Proteomes" id="UP001209257"/>
    </source>
</evidence>
<dbReference type="Proteomes" id="UP001209257">
    <property type="component" value="Unassembled WGS sequence"/>
</dbReference>
<dbReference type="RefSeq" id="WP_262993975.1">
    <property type="nucleotide sequence ID" value="NZ_JAOTJC010000008.1"/>
</dbReference>
<dbReference type="Pfam" id="PF07811">
    <property type="entry name" value="TadE"/>
    <property type="match status" value="1"/>
</dbReference>
<keyword evidence="1" id="KW-0812">Transmembrane</keyword>
<keyword evidence="4" id="KW-1185">Reference proteome</keyword>
<keyword evidence="1" id="KW-1133">Transmembrane helix</keyword>
<dbReference type="InterPro" id="IPR012495">
    <property type="entry name" value="TadE-like_dom"/>
</dbReference>
<protein>
    <submittedName>
        <fullName evidence="3">Pilus assembly protein</fullName>
    </submittedName>
</protein>
<evidence type="ECO:0000313" key="3">
    <source>
        <dbReference type="EMBL" id="MCU7554872.1"/>
    </source>
</evidence>
<reference evidence="4" key="1">
    <citation type="submission" date="2023-07" db="EMBL/GenBank/DDBJ databases">
        <title>Study on multiphase classification of strain Alteromonas salexigens isolated from the Yellow Sea.</title>
        <authorList>
            <person name="Sun L."/>
        </authorList>
    </citation>
    <scope>NUCLEOTIDE SEQUENCE [LARGE SCALE GENOMIC DNA]</scope>
    <source>
        <strain evidence="4">ASW11-19</strain>
    </source>
</reference>
<feature type="domain" description="TadE-like" evidence="2">
    <location>
        <begin position="12"/>
        <end position="54"/>
    </location>
</feature>
<dbReference type="EMBL" id="JAOTJC010000008">
    <property type="protein sequence ID" value="MCU7554872.1"/>
    <property type="molecule type" value="Genomic_DNA"/>
</dbReference>
<sequence>MPRITAFTHQRGVAVIEFTLIAPLLFFLIFATAEFGRLLYQYNALTNSVRDAGRYISDRAYQGNTGIPSLPDSLKTKTSNLIISGDTNGQSELLPGLAAADISYSLSGDWVTITVSYQWTPIFSDSLFSLTGDGGISLAFPMTVAYTMRASQ</sequence>
<keyword evidence="1" id="KW-0472">Membrane</keyword>